<dbReference type="RefSeq" id="WP_377286698.1">
    <property type="nucleotide sequence ID" value="NZ_JBHSBM010000012.1"/>
</dbReference>
<name>A0ABV8I2J3_9ACTN</name>
<organism evidence="13 14">
    <name type="scientific">Planomonospora corallina</name>
    <dbReference type="NCBI Taxonomy" id="1806052"/>
    <lineage>
        <taxon>Bacteria</taxon>
        <taxon>Bacillati</taxon>
        <taxon>Actinomycetota</taxon>
        <taxon>Actinomycetes</taxon>
        <taxon>Streptosporangiales</taxon>
        <taxon>Streptosporangiaceae</taxon>
        <taxon>Planomonospora</taxon>
    </lineage>
</organism>
<evidence type="ECO:0000259" key="12">
    <source>
        <dbReference type="PROSITE" id="PS51671"/>
    </source>
</evidence>
<dbReference type="InterPro" id="IPR036052">
    <property type="entry name" value="TrpB-like_PALP_sf"/>
</dbReference>
<dbReference type="Proteomes" id="UP001595850">
    <property type="component" value="Unassembled WGS sequence"/>
</dbReference>
<evidence type="ECO:0000256" key="5">
    <source>
        <dbReference type="ARBA" id="ARBA00011447"/>
    </source>
</evidence>
<dbReference type="PANTHER" id="PTHR48078:SF6">
    <property type="entry name" value="L-THREONINE DEHYDRATASE CATABOLIC TDCB"/>
    <property type="match status" value="1"/>
</dbReference>
<comment type="subunit">
    <text evidence="5">In the native structure, TdcB is in a dimeric form, whereas in the TdcB-AMP complex, it exists in a tetrameric form (dimer of dimers).</text>
</comment>
<accession>A0ABV8I2J3</accession>
<dbReference type="PROSITE" id="PS00165">
    <property type="entry name" value="DEHYDRATASE_SER_THR"/>
    <property type="match status" value="1"/>
</dbReference>
<evidence type="ECO:0000313" key="13">
    <source>
        <dbReference type="EMBL" id="MFC4058409.1"/>
    </source>
</evidence>
<dbReference type="EMBL" id="JBHSBM010000012">
    <property type="protein sequence ID" value="MFC4058409.1"/>
    <property type="molecule type" value="Genomic_DNA"/>
</dbReference>
<dbReference type="PROSITE" id="PS51671">
    <property type="entry name" value="ACT"/>
    <property type="match status" value="1"/>
</dbReference>
<dbReference type="SUPFAM" id="SSF55021">
    <property type="entry name" value="ACT-like"/>
    <property type="match status" value="1"/>
</dbReference>
<evidence type="ECO:0000256" key="3">
    <source>
        <dbReference type="ARBA" id="ARBA00004958"/>
    </source>
</evidence>
<dbReference type="SUPFAM" id="SSF53686">
    <property type="entry name" value="Tryptophan synthase beta subunit-like PLP-dependent enzymes"/>
    <property type="match status" value="1"/>
</dbReference>
<dbReference type="InterPro" id="IPR000634">
    <property type="entry name" value="Ser/Thr_deHydtase_PyrdxlP-BS"/>
</dbReference>
<feature type="domain" description="ACT" evidence="12">
    <location>
        <begin position="330"/>
        <end position="402"/>
    </location>
</feature>
<evidence type="ECO:0000256" key="8">
    <source>
        <dbReference type="ARBA" id="ARBA00022533"/>
    </source>
</evidence>
<comment type="similarity">
    <text evidence="4">Belongs to the serine/threonine dehydratase family.</text>
</comment>
<evidence type="ECO:0000313" key="14">
    <source>
        <dbReference type="Proteomes" id="UP001595850"/>
    </source>
</evidence>
<dbReference type="Pfam" id="PF00291">
    <property type="entry name" value="PALP"/>
    <property type="match status" value="1"/>
</dbReference>
<evidence type="ECO:0000256" key="4">
    <source>
        <dbReference type="ARBA" id="ARBA00010869"/>
    </source>
</evidence>
<dbReference type="Gene3D" id="3.40.50.1100">
    <property type="match status" value="2"/>
</dbReference>
<evidence type="ECO:0000256" key="6">
    <source>
        <dbReference type="ARBA" id="ARBA00012096"/>
    </source>
</evidence>
<comment type="pathway">
    <text evidence="3">Amino-acid degradation; L-threonine degradation via propanoate pathway; propanoate from L-threonine: step 1/4.</text>
</comment>
<comment type="cofactor">
    <cofactor evidence="1">
        <name>pyridoxal 5'-phosphate</name>
        <dbReference type="ChEBI" id="CHEBI:597326"/>
    </cofactor>
</comment>
<dbReference type="InterPro" id="IPR001926">
    <property type="entry name" value="TrpB-like_PALP"/>
</dbReference>
<keyword evidence="11 13" id="KW-0456">Lyase</keyword>
<keyword evidence="9" id="KW-0412">Isoleucine biosynthesis</keyword>
<evidence type="ECO:0000256" key="10">
    <source>
        <dbReference type="ARBA" id="ARBA00022898"/>
    </source>
</evidence>
<comment type="pathway">
    <text evidence="2">Amino-acid biosynthesis; L-isoleucine biosynthesis; 2-oxobutanoate from L-threonine: step 1/1.</text>
</comment>
<proteinExistence type="inferred from homology"/>
<dbReference type="CDD" id="cd01562">
    <property type="entry name" value="Thr-dehyd"/>
    <property type="match status" value="1"/>
</dbReference>
<dbReference type="EC" id="4.3.1.19" evidence="6"/>
<dbReference type="InterPro" id="IPR002912">
    <property type="entry name" value="ACT_dom"/>
</dbReference>
<keyword evidence="9" id="KW-0100">Branched-chain amino acid biosynthesis</keyword>
<dbReference type="PANTHER" id="PTHR48078">
    <property type="entry name" value="THREONINE DEHYDRATASE, MITOCHONDRIAL-RELATED"/>
    <property type="match status" value="1"/>
</dbReference>
<dbReference type="GO" id="GO:0004794">
    <property type="term" value="F:threonine deaminase activity"/>
    <property type="evidence" value="ECO:0007669"/>
    <property type="project" value="UniProtKB-EC"/>
</dbReference>
<sequence>MSMPQVTFEDVLAARDLLAGVALRTPVLHSHVLSGLLGGPVHLKCEHLQRSGSFKLRGAYVRIARLSPQELGRGVVAASAGNHAQGVALSSGLLGTEATVYMPEGAPLPKVAATRSYGAHVVFAGHTVDAALNSAKEHAERTGAVFIHPFDHPDVVAGQGTIGLEILEQLPETATIAVSIGGGGLAAGVALAAKSLRPGVRVVGVQAERAAAYPASLAAGHPVAVRPATTMADGIAVGRPGDLPFELIHYLVDNVVTVTEQEISRALVLCAERAKQVVEPAGAAGVAAVMAHPEVFEPPVAVVLSGGNIDPLLLVKVLRHGLAAAGRYLTLRLALPDRPGTLAALMAEIAGLGANVLDIAHERVGVNLGEVEVQLQLETRGPDHAEEVLGSLRKRGYRPVAG</sequence>
<keyword evidence="8" id="KW-0021">Allosteric enzyme</keyword>
<dbReference type="InterPro" id="IPR005789">
    <property type="entry name" value="Thr_deHydtase_catblc"/>
</dbReference>
<keyword evidence="14" id="KW-1185">Reference proteome</keyword>
<evidence type="ECO:0000256" key="7">
    <source>
        <dbReference type="ARBA" id="ARBA00022248"/>
    </source>
</evidence>
<dbReference type="CDD" id="cd04886">
    <property type="entry name" value="ACT_ThrD-II-like"/>
    <property type="match status" value="1"/>
</dbReference>
<dbReference type="InterPro" id="IPR045865">
    <property type="entry name" value="ACT-like_dom_sf"/>
</dbReference>
<evidence type="ECO:0000256" key="1">
    <source>
        <dbReference type="ARBA" id="ARBA00001933"/>
    </source>
</evidence>
<comment type="caution">
    <text evidence="13">The sequence shown here is derived from an EMBL/GenBank/DDBJ whole genome shotgun (WGS) entry which is preliminary data.</text>
</comment>
<dbReference type="NCBIfam" id="TIGR01127">
    <property type="entry name" value="ilvA_1Cterm"/>
    <property type="match status" value="1"/>
</dbReference>
<dbReference type="InterPro" id="IPR044561">
    <property type="entry name" value="ACT_ThrD-II-like"/>
</dbReference>
<evidence type="ECO:0000256" key="11">
    <source>
        <dbReference type="ARBA" id="ARBA00023239"/>
    </source>
</evidence>
<evidence type="ECO:0000256" key="9">
    <source>
        <dbReference type="ARBA" id="ARBA00022624"/>
    </source>
</evidence>
<keyword evidence="9" id="KW-0028">Amino-acid biosynthesis</keyword>
<reference evidence="14" key="1">
    <citation type="journal article" date="2019" name="Int. J. Syst. Evol. Microbiol.">
        <title>The Global Catalogue of Microorganisms (GCM) 10K type strain sequencing project: providing services to taxonomists for standard genome sequencing and annotation.</title>
        <authorList>
            <consortium name="The Broad Institute Genomics Platform"/>
            <consortium name="The Broad Institute Genome Sequencing Center for Infectious Disease"/>
            <person name="Wu L."/>
            <person name="Ma J."/>
        </authorList>
    </citation>
    <scope>NUCLEOTIDE SEQUENCE [LARGE SCALE GENOMIC DNA]</scope>
    <source>
        <strain evidence="14">TBRC 4489</strain>
    </source>
</reference>
<evidence type="ECO:0000256" key="2">
    <source>
        <dbReference type="ARBA" id="ARBA00004810"/>
    </source>
</evidence>
<gene>
    <name evidence="13" type="primary">ilvA</name>
    <name evidence="13" type="ORF">ACFOWE_08890</name>
</gene>
<keyword evidence="10" id="KW-0663">Pyridoxal phosphate</keyword>
<dbReference type="InterPro" id="IPR050147">
    <property type="entry name" value="Ser/Thr_Dehydratase"/>
</dbReference>
<protein>
    <recommendedName>
        <fullName evidence="7">L-threonine dehydratase catabolic TdcB</fullName>
        <ecNumber evidence="6">4.3.1.19</ecNumber>
    </recommendedName>
</protein>